<proteinExistence type="predicted"/>
<dbReference type="Proteomes" id="UP000026961">
    <property type="component" value="Chromosome 6"/>
</dbReference>
<feature type="compositionally biased region" description="Low complexity" evidence="1">
    <location>
        <begin position="47"/>
        <end position="58"/>
    </location>
</feature>
<sequence>MAEAQQEVAAAAKGYRSSPSSPSSMSPTPSPPPAAAVHGGEGRAEEATTIAATATPTARSLAAGDNGTQVSGHGEHAGLSSGRRRGRPKGSGRRQILANLGQYIAVHPRTLAMASGSGVGAGLPLEELGLDGAVLDALWRCAAAATPPPSRLCSTARKKKGKRKEERERERGSRAPGCRRASSPSAVNPGDAPPPPPRCGRRHASAPLRGRRGKEKKREKNNVKGSGLWDISSNQPSAIASLNPKVLRSLKKQPVSFSEGAIFSISFSKDNPFLLAVGGQKGNLKVSTQFHI</sequence>
<organism evidence="2">
    <name type="scientific">Oryza glumipatula</name>
    <dbReference type="NCBI Taxonomy" id="40148"/>
    <lineage>
        <taxon>Eukaryota</taxon>
        <taxon>Viridiplantae</taxon>
        <taxon>Streptophyta</taxon>
        <taxon>Embryophyta</taxon>
        <taxon>Tracheophyta</taxon>
        <taxon>Spermatophyta</taxon>
        <taxon>Magnoliopsida</taxon>
        <taxon>Liliopsida</taxon>
        <taxon>Poales</taxon>
        <taxon>Poaceae</taxon>
        <taxon>BOP clade</taxon>
        <taxon>Oryzoideae</taxon>
        <taxon>Oryzeae</taxon>
        <taxon>Oryzinae</taxon>
        <taxon>Oryza</taxon>
    </lineage>
</organism>
<dbReference type="AlphaFoldDB" id="A0A0E0AA36"/>
<feature type="compositionally biased region" description="Basic residues" evidence="1">
    <location>
        <begin position="199"/>
        <end position="215"/>
    </location>
</feature>
<dbReference type="EnsemblPlants" id="OGLUM06G17120.1">
    <property type="protein sequence ID" value="OGLUM06G17120.1"/>
    <property type="gene ID" value="OGLUM06G17120"/>
</dbReference>
<dbReference type="Gramene" id="OGLUM06G17120.1">
    <property type="protein sequence ID" value="OGLUM06G17120.1"/>
    <property type="gene ID" value="OGLUM06G17120"/>
</dbReference>
<feature type="region of interest" description="Disordered" evidence="1">
    <location>
        <begin position="1"/>
        <end position="92"/>
    </location>
</feature>
<dbReference type="STRING" id="40148.A0A0E0AA36"/>
<evidence type="ECO:0000313" key="3">
    <source>
        <dbReference type="Proteomes" id="UP000026961"/>
    </source>
</evidence>
<name>A0A0E0AA36_9ORYZ</name>
<dbReference type="HOGENOM" id="CLU_954354_0_0_1"/>
<feature type="compositionally biased region" description="Basic and acidic residues" evidence="1">
    <location>
        <begin position="163"/>
        <end position="173"/>
    </location>
</feature>
<feature type="compositionally biased region" description="Basic residues" evidence="1">
    <location>
        <begin position="82"/>
        <end position="92"/>
    </location>
</feature>
<evidence type="ECO:0000313" key="2">
    <source>
        <dbReference type="EnsemblPlants" id="OGLUM06G17120.1"/>
    </source>
</evidence>
<keyword evidence="3" id="KW-1185">Reference proteome</keyword>
<evidence type="ECO:0000256" key="1">
    <source>
        <dbReference type="SAM" id="MobiDB-lite"/>
    </source>
</evidence>
<protein>
    <submittedName>
        <fullName evidence="2">Uncharacterized protein</fullName>
    </submittedName>
</protein>
<reference evidence="2" key="1">
    <citation type="submission" date="2015-04" db="UniProtKB">
        <authorList>
            <consortium name="EnsemblPlants"/>
        </authorList>
    </citation>
    <scope>IDENTIFICATION</scope>
</reference>
<feature type="region of interest" description="Disordered" evidence="1">
    <location>
        <begin position="146"/>
        <end position="235"/>
    </location>
</feature>
<reference evidence="2" key="2">
    <citation type="submission" date="2018-05" db="EMBL/GenBank/DDBJ databases">
        <title>OgluRS3 (Oryza glumaepatula Reference Sequence Version 3).</title>
        <authorList>
            <person name="Zhang J."/>
            <person name="Kudrna D."/>
            <person name="Lee S."/>
            <person name="Talag J."/>
            <person name="Welchert J."/>
            <person name="Wing R.A."/>
        </authorList>
    </citation>
    <scope>NUCLEOTIDE SEQUENCE [LARGE SCALE GENOMIC DNA]</scope>
</reference>
<accession>A0A0E0AA36</accession>
<feature type="compositionally biased region" description="Low complexity" evidence="1">
    <location>
        <begin position="1"/>
        <end position="27"/>
    </location>
</feature>